<dbReference type="Proteomes" id="UP000295252">
    <property type="component" value="Unassembled WGS sequence"/>
</dbReference>
<keyword evidence="2" id="KW-0326">Glycosidase</keyword>
<evidence type="ECO:0000256" key="2">
    <source>
        <dbReference type="ARBA" id="ARBA00023295"/>
    </source>
</evidence>
<dbReference type="GO" id="GO:0005576">
    <property type="term" value="C:extracellular region"/>
    <property type="evidence" value="ECO:0007669"/>
    <property type="project" value="TreeGrafter"/>
</dbReference>
<keyword evidence="4" id="KW-1185">Reference proteome</keyword>
<gene>
    <name evidence="3" type="ORF">GSCOC_T00004429001</name>
</gene>
<dbReference type="Gene3D" id="3.20.20.80">
    <property type="entry name" value="Glycosidases"/>
    <property type="match status" value="1"/>
</dbReference>
<dbReference type="InterPro" id="IPR017853">
    <property type="entry name" value="GH"/>
</dbReference>
<dbReference type="PhylomeDB" id="A0A068VM53"/>
<protein>
    <submittedName>
        <fullName evidence="3">DH200=94 genomic scaffold, scaffold_7487</fullName>
    </submittedName>
</protein>
<dbReference type="InParanoid" id="A0A068VM53"/>
<evidence type="ECO:0000256" key="1">
    <source>
        <dbReference type="ARBA" id="ARBA00022801"/>
    </source>
</evidence>
<reference evidence="4" key="1">
    <citation type="journal article" date="2014" name="Science">
        <title>The coffee genome provides insight into the convergent evolution of caffeine biosynthesis.</title>
        <authorList>
            <person name="Denoeud F."/>
            <person name="Carretero-Paulet L."/>
            <person name="Dereeper A."/>
            <person name="Droc G."/>
            <person name="Guyot R."/>
            <person name="Pietrella M."/>
            <person name="Zheng C."/>
            <person name="Alberti A."/>
            <person name="Anthony F."/>
            <person name="Aprea G."/>
            <person name="Aury J.M."/>
            <person name="Bento P."/>
            <person name="Bernard M."/>
            <person name="Bocs S."/>
            <person name="Campa C."/>
            <person name="Cenci A."/>
            <person name="Combes M.C."/>
            <person name="Crouzillat D."/>
            <person name="Da Silva C."/>
            <person name="Daddiego L."/>
            <person name="De Bellis F."/>
            <person name="Dussert S."/>
            <person name="Garsmeur O."/>
            <person name="Gayraud T."/>
            <person name="Guignon V."/>
            <person name="Jahn K."/>
            <person name="Jamilloux V."/>
            <person name="Joet T."/>
            <person name="Labadie K."/>
            <person name="Lan T."/>
            <person name="Leclercq J."/>
            <person name="Lepelley M."/>
            <person name="Leroy T."/>
            <person name="Li L.T."/>
            <person name="Librado P."/>
            <person name="Lopez L."/>
            <person name="Munoz A."/>
            <person name="Noel B."/>
            <person name="Pallavicini A."/>
            <person name="Perrotta G."/>
            <person name="Poncet V."/>
            <person name="Pot D."/>
            <person name="Priyono X."/>
            <person name="Rigoreau M."/>
            <person name="Rouard M."/>
            <person name="Rozas J."/>
            <person name="Tranchant-Dubreuil C."/>
            <person name="VanBuren R."/>
            <person name="Zhang Q."/>
            <person name="Andrade A.C."/>
            <person name="Argout X."/>
            <person name="Bertrand B."/>
            <person name="de Kochko A."/>
            <person name="Graziosi G."/>
            <person name="Henry R.J."/>
            <person name="Jayarama X."/>
            <person name="Ming R."/>
            <person name="Nagai C."/>
            <person name="Rounsley S."/>
            <person name="Sankoff D."/>
            <person name="Giuliano G."/>
            <person name="Albert V.A."/>
            <person name="Wincker P."/>
            <person name="Lashermes P."/>
        </authorList>
    </citation>
    <scope>NUCLEOTIDE SEQUENCE [LARGE SCALE GENOMIC DNA]</scope>
    <source>
        <strain evidence="4">cv. DH200-94</strain>
    </source>
</reference>
<dbReference type="PANTHER" id="PTHR45708:SF49">
    <property type="entry name" value="ENDOCHITINASE"/>
    <property type="match status" value="1"/>
</dbReference>
<dbReference type="GO" id="GO:0004568">
    <property type="term" value="F:chitinase activity"/>
    <property type="evidence" value="ECO:0007669"/>
    <property type="project" value="TreeGrafter"/>
</dbReference>
<dbReference type="PANTHER" id="PTHR45708">
    <property type="entry name" value="ENDOCHITINASE"/>
    <property type="match status" value="1"/>
</dbReference>
<dbReference type="InterPro" id="IPR050542">
    <property type="entry name" value="Glycosyl_Hydrlase18_Chitinase"/>
</dbReference>
<dbReference type="AlphaFoldDB" id="A0A068VM53"/>
<dbReference type="EMBL" id="HG746571">
    <property type="protein sequence ID" value="CDP21885.1"/>
    <property type="molecule type" value="Genomic_DNA"/>
</dbReference>
<proteinExistence type="predicted"/>
<name>A0A068VM53_COFCA</name>
<organism evidence="3 4">
    <name type="scientific">Coffea canephora</name>
    <name type="common">Robusta coffee</name>
    <dbReference type="NCBI Taxonomy" id="49390"/>
    <lineage>
        <taxon>Eukaryota</taxon>
        <taxon>Viridiplantae</taxon>
        <taxon>Streptophyta</taxon>
        <taxon>Embryophyta</taxon>
        <taxon>Tracheophyta</taxon>
        <taxon>Spermatophyta</taxon>
        <taxon>Magnoliopsida</taxon>
        <taxon>eudicotyledons</taxon>
        <taxon>Gunneridae</taxon>
        <taxon>Pentapetalae</taxon>
        <taxon>asterids</taxon>
        <taxon>lamiids</taxon>
        <taxon>Gentianales</taxon>
        <taxon>Rubiaceae</taxon>
        <taxon>Ixoroideae</taxon>
        <taxon>Gardenieae complex</taxon>
        <taxon>Bertiereae - Coffeeae clade</taxon>
        <taxon>Coffeeae</taxon>
        <taxon>Coffea</taxon>
    </lineage>
</organism>
<sequence>VNTLFLGLPAAPEAAPTGGYIPPDALINQIPPVVLSYPNYGGVMLWSRFYDLNYSSEIRPYVNGDPLTYTTKSVKKSHAVA</sequence>
<evidence type="ECO:0000313" key="4">
    <source>
        <dbReference type="Proteomes" id="UP000295252"/>
    </source>
</evidence>
<accession>A0A068VM53</accession>
<dbReference type="Gramene" id="CDP21885">
    <property type="protein sequence ID" value="CDP21885"/>
    <property type="gene ID" value="GSCOC_T00004429001"/>
</dbReference>
<dbReference type="OMA" id="IAIYWIF"/>
<dbReference type="SUPFAM" id="SSF51445">
    <property type="entry name" value="(Trans)glycosidases"/>
    <property type="match status" value="1"/>
</dbReference>
<keyword evidence="1" id="KW-0378">Hydrolase</keyword>
<dbReference type="OrthoDB" id="6020543at2759"/>
<evidence type="ECO:0000313" key="3">
    <source>
        <dbReference type="EMBL" id="CDP21885.1"/>
    </source>
</evidence>
<dbReference type="STRING" id="49390.A0A068VM53"/>
<feature type="non-terminal residue" evidence="3">
    <location>
        <position position="1"/>
    </location>
</feature>